<keyword evidence="2" id="KW-1185">Reference proteome</keyword>
<evidence type="ECO:0000313" key="2">
    <source>
        <dbReference type="Proteomes" id="UP000281553"/>
    </source>
</evidence>
<dbReference type="AlphaFoldDB" id="A0A3P6PVU8"/>
<accession>A0A3P6PVU8</accession>
<reference evidence="1 2" key="1">
    <citation type="submission" date="2018-11" db="EMBL/GenBank/DDBJ databases">
        <authorList>
            <consortium name="Pathogen Informatics"/>
        </authorList>
    </citation>
    <scope>NUCLEOTIDE SEQUENCE [LARGE SCALE GENOMIC DNA]</scope>
</reference>
<sequence length="85" mass="9076">MLRGQENGGSLPGFSAGAAFSPLVGPAICPAGFNRGIDFVDGNWLTLNPFLARSFAQNLSAVQAQCEFYARIPSLFKPTVSQRID</sequence>
<name>A0A3P6PVU8_DIBLA</name>
<protein>
    <submittedName>
        <fullName evidence="1">Uncharacterized protein</fullName>
    </submittedName>
</protein>
<dbReference type="EMBL" id="UYRU01001370">
    <property type="protein sequence ID" value="VDK31545.1"/>
    <property type="molecule type" value="Genomic_DNA"/>
</dbReference>
<dbReference type="OrthoDB" id="10526911at2759"/>
<proteinExistence type="predicted"/>
<evidence type="ECO:0000313" key="1">
    <source>
        <dbReference type="EMBL" id="VDK31545.1"/>
    </source>
</evidence>
<gene>
    <name evidence="1" type="ORF">DILT_LOCUS346</name>
</gene>
<dbReference type="Proteomes" id="UP000281553">
    <property type="component" value="Unassembled WGS sequence"/>
</dbReference>
<organism evidence="1 2">
    <name type="scientific">Dibothriocephalus latus</name>
    <name type="common">Fish tapeworm</name>
    <name type="synonym">Diphyllobothrium latum</name>
    <dbReference type="NCBI Taxonomy" id="60516"/>
    <lineage>
        <taxon>Eukaryota</taxon>
        <taxon>Metazoa</taxon>
        <taxon>Spiralia</taxon>
        <taxon>Lophotrochozoa</taxon>
        <taxon>Platyhelminthes</taxon>
        <taxon>Cestoda</taxon>
        <taxon>Eucestoda</taxon>
        <taxon>Diphyllobothriidea</taxon>
        <taxon>Diphyllobothriidae</taxon>
        <taxon>Dibothriocephalus</taxon>
    </lineage>
</organism>